<proteinExistence type="inferred from homology"/>
<name>A0A7C9PMW1_9MICO</name>
<dbReference type="PANTHER" id="PTHR22604">
    <property type="entry name" value="OXIDOREDUCTASES"/>
    <property type="match status" value="1"/>
</dbReference>
<dbReference type="RefSeq" id="WP_163472948.1">
    <property type="nucleotide sequence ID" value="NZ_JAAGWZ010000002.1"/>
</dbReference>
<feature type="domain" description="GFO/IDH/MocA-like oxidoreductase" evidence="5">
    <location>
        <begin position="132"/>
        <end position="247"/>
    </location>
</feature>
<accession>A0A7C9PMW1</accession>
<dbReference type="Gene3D" id="3.30.360.10">
    <property type="entry name" value="Dihydrodipicolinate Reductase, domain 2"/>
    <property type="match status" value="1"/>
</dbReference>
<evidence type="ECO:0000256" key="3">
    <source>
        <dbReference type="ARBA" id="ARBA00023027"/>
    </source>
</evidence>
<organism evidence="6 7">
    <name type="scientific">Galbitalea soli</name>
    <dbReference type="NCBI Taxonomy" id="1268042"/>
    <lineage>
        <taxon>Bacteria</taxon>
        <taxon>Bacillati</taxon>
        <taxon>Actinomycetota</taxon>
        <taxon>Actinomycetes</taxon>
        <taxon>Micrococcales</taxon>
        <taxon>Microbacteriaceae</taxon>
        <taxon>Galbitalea</taxon>
    </lineage>
</organism>
<evidence type="ECO:0000256" key="2">
    <source>
        <dbReference type="ARBA" id="ARBA00023002"/>
    </source>
</evidence>
<evidence type="ECO:0000259" key="5">
    <source>
        <dbReference type="Pfam" id="PF22725"/>
    </source>
</evidence>
<dbReference type="Proteomes" id="UP000479756">
    <property type="component" value="Unassembled WGS sequence"/>
</dbReference>
<dbReference type="InterPro" id="IPR055170">
    <property type="entry name" value="GFO_IDH_MocA-like_dom"/>
</dbReference>
<evidence type="ECO:0000313" key="7">
    <source>
        <dbReference type="Proteomes" id="UP000479756"/>
    </source>
</evidence>
<sequence>MASDIGWGILGTGGIAHAFVSDLQLTGHRVAAVGSRTQESADAFAAEHGIPTAHGSSLDLVDDPAVDVIYVATPHTAHAEGAMQALAAGKHVLVEKPFTLNSAQARQVVSLAESRGLIVLEAMWTRWLPHMVRVREIIAAGTLGEVRTVIADHNQSLPTDPSHRLQNPDLGGGALLDLGVYPVSFAYDVLGAPTKVLAISSPTPTGVDRQTAMLFEYAEGQQAVLHTALDTRGPNRASILGTKARIEIDETWYTPTTFTVFGAHDEVLEEWDSPVEGRGMQFQAAEMERLIAEGHGERDILPPAESVAVMETLDGIRRQIGLRYPGEV</sequence>
<evidence type="ECO:0000259" key="4">
    <source>
        <dbReference type="Pfam" id="PF01408"/>
    </source>
</evidence>
<dbReference type="InterPro" id="IPR036291">
    <property type="entry name" value="NAD(P)-bd_dom_sf"/>
</dbReference>
<comment type="similarity">
    <text evidence="1">Belongs to the Gfo/Idh/MocA family.</text>
</comment>
<keyword evidence="7" id="KW-1185">Reference proteome</keyword>
<dbReference type="InterPro" id="IPR050984">
    <property type="entry name" value="Gfo/Idh/MocA_domain"/>
</dbReference>
<dbReference type="InterPro" id="IPR000683">
    <property type="entry name" value="Gfo/Idh/MocA-like_OxRdtase_N"/>
</dbReference>
<protein>
    <submittedName>
        <fullName evidence="6">Gfo/Idh/MocA family oxidoreductase</fullName>
    </submittedName>
</protein>
<dbReference type="Pfam" id="PF22725">
    <property type="entry name" value="GFO_IDH_MocA_C3"/>
    <property type="match status" value="1"/>
</dbReference>
<dbReference type="GO" id="GO:0016491">
    <property type="term" value="F:oxidoreductase activity"/>
    <property type="evidence" value="ECO:0007669"/>
    <property type="project" value="UniProtKB-KW"/>
</dbReference>
<feature type="domain" description="Gfo/Idh/MocA-like oxidoreductase N-terminal" evidence="4">
    <location>
        <begin position="6"/>
        <end position="120"/>
    </location>
</feature>
<gene>
    <name evidence="6" type="ORF">G3T37_07865</name>
</gene>
<keyword evidence="3" id="KW-0520">NAD</keyword>
<evidence type="ECO:0000313" key="6">
    <source>
        <dbReference type="EMBL" id="NEM91273.1"/>
    </source>
</evidence>
<dbReference type="PANTHER" id="PTHR22604:SF105">
    <property type="entry name" value="TRANS-1,2-DIHYDROBENZENE-1,2-DIOL DEHYDROGENASE"/>
    <property type="match status" value="1"/>
</dbReference>
<dbReference type="Pfam" id="PF01408">
    <property type="entry name" value="GFO_IDH_MocA"/>
    <property type="match status" value="1"/>
</dbReference>
<dbReference type="SUPFAM" id="SSF55347">
    <property type="entry name" value="Glyceraldehyde-3-phosphate dehydrogenase-like, C-terminal domain"/>
    <property type="match status" value="1"/>
</dbReference>
<dbReference type="EMBL" id="JAAGWZ010000002">
    <property type="protein sequence ID" value="NEM91273.1"/>
    <property type="molecule type" value="Genomic_DNA"/>
</dbReference>
<keyword evidence="2" id="KW-0560">Oxidoreductase</keyword>
<dbReference type="SUPFAM" id="SSF51735">
    <property type="entry name" value="NAD(P)-binding Rossmann-fold domains"/>
    <property type="match status" value="1"/>
</dbReference>
<reference evidence="6 7" key="1">
    <citation type="journal article" date="2014" name="Int. J. Syst. Evol. Microbiol.">
        <title>Description of Galbitalea soli gen. nov., sp. nov., and Frondihabitans sucicola sp. nov.</title>
        <authorList>
            <person name="Kim S.J."/>
            <person name="Lim J.M."/>
            <person name="Ahn J.H."/>
            <person name="Weon H.Y."/>
            <person name="Hamada M."/>
            <person name="Suzuki K."/>
            <person name="Ahn T.Y."/>
            <person name="Kwon S.W."/>
        </authorList>
    </citation>
    <scope>NUCLEOTIDE SEQUENCE [LARGE SCALE GENOMIC DNA]</scope>
    <source>
        <strain evidence="6 7">NBRC 108727</strain>
    </source>
</reference>
<dbReference type="Gene3D" id="3.40.50.720">
    <property type="entry name" value="NAD(P)-binding Rossmann-like Domain"/>
    <property type="match status" value="1"/>
</dbReference>
<dbReference type="AlphaFoldDB" id="A0A7C9PMW1"/>
<dbReference type="GO" id="GO:0000166">
    <property type="term" value="F:nucleotide binding"/>
    <property type="evidence" value="ECO:0007669"/>
    <property type="project" value="InterPro"/>
</dbReference>
<comment type="caution">
    <text evidence="6">The sequence shown here is derived from an EMBL/GenBank/DDBJ whole genome shotgun (WGS) entry which is preliminary data.</text>
</comment>
<evidence type="ECO:0000256" key="1">
    <source>
        <dbReference type="ARBA" id="ARBA00010928"/>
    </source>
</evidence>